<sequence length="164" mass="18534">MSSPFFDDLLSLPQPPDGEVVDGLPVVQLFEDAYLLNSLVSLLYPVPPVIPNSYEKVFALLSACQKYDMVSIQTYIREEIKRGRFPVLVTTEAFRAYAIASNMGLIPEMENAARLTLGHPMTFESLGEGLRSFKGRALYDLVRYRVANKKRPPMFEKWLGSLLK</sequence>
<dbReference type="Proteomes" id="UP001201163">
    <property type="component" value="Unassembled WGS sequence"/>
</dbReference>
<evidence type="ECO:0000313" key="1">
    <source>
        <dbReference type="EMBL" id="KAH8982096.1"/>
    </source>
</evidence>
<organism evidence="1 2">
    <name type="scientific">Lactarius akahatsu</name>
    <dbReference type="NCBI Taxonomy" id="416441"/>
    <lineage>
        <taxon>Eukaryota</taxon>
        <taxon>Fungi</taxon>
        <taxon>Dikarya</taxon>
        <taxon>Basidiomycota</taxon>
        <taxon>Agaricomycotina</taxon>
        <taxon>Agaricomycetes</taxon>
        <taxon>Russulales</taxon>
        <taxon>Russulaceae</taxon>
        <taxon>Lactarius</taxon>
    </lineage>
</organism>
<proteinExistence type="predicted"/>
<dbReference type="EMBL" id="JAKELL010000105">
    <property type="protein sequence ID" value="KAH8982096.1"/>
    <property type="molecule type" value="Genomic_DNA"/>
</dbReference>
<name>A0AAD4Q901_9AGAM</name>
<keyword evidence="2" id="KW-1185">Reference proteome</keyword>
<comment type="caution">
    <text evidence="1">The sequence shown here is derived from an EMBL/GenBank/DDBJ whole genome shotgun (WGS) entry which is preliminary data.</text>
</comment>
<gene>
    <name evidence="1" type="ORF">EDB92DRAFT_2072477</name>
</gene>
<protein>
    <submittedName>
        <fullName evidence="1">Uncharacterized protein</fullName>
    </submittedName>
</protein>
<evidence type="ECO:0000313" key="2">
    <source>
        <dbReference type="Proteomes" id="UP001201163"/>
    </source>
</evidence>
<reference evidence="1" key="1">
    <citation type="submission" date="2022-01" db="EMBL/GenBank/DDBJ databases">
        <title>Comparative genomics reveals a dynamic genome evolution in the ectomycorrhizal milk-cap (Lactarius) mushrooms.</title>
        <authorList>
            <consortium name="DOE Joint Genome Institute"/>
            <person name="Lebreton A."/>
            <person name="Tang N."/>
            <person name="Kuo A."/>
            <person name="LaButti K."/>
            <person name="Drula E."/>
            <person name="Barry K."/>
            <person name="Clum A."/>
            <person name="Lipzen A."/>
            <person name="Mousain D."/>
            <person name="Ng V."/>
            <person name="Wang R."/>
            <person name="Wang X."/>
            <person name="Dai Y."/>
            <person name="Henrissat B."/>
            <person name="Grigoriev I.V."/>
            <person name="Guerin-Laguette A."/>
            <person name="Yu F."/>
            <person name="Martin F.M."/>
        </authorList>
    </citation>
    <scope>NUCLEOTIDE SEQUENCE</scope>
    <source>
        <strain evidence="1">QP</strain>
    </source>
</reference>
<accession>A0AAD4Q901</accession>
<dbReference type="AlphaFoldDB" id="A0AAD4Q901"/>